<evidence type="ECO:0000313" key="2">
    <source>
        <dbReference type="EMBL" id="KAF1983223.1"/>
    </source>
</evidence>
<keyword evidence="3" id="KW-1185">Reference proteome</keyword>
<dbReference type="EMBL" id="ML977177">
    <property type="protein sequence ID" value="KAF1983223.1"/>
    <property type="molecule type" value="Genomic_DNA"/>
</dbReference>
<organism evidence="2 3">
    <name type="scientific">Aulographum hederae CBS 113979</name>
    <dbReference type="NCBI Taxonomy" id="1176131"/>
    <lineage>
        <taxon>Eukaryota</taxon>
        <taxon>Fungi</taxon>
        <taxon>Dikarya</taxon>
        <taxon>Ascomycota</taxon>
        <taxon>Pezizomycotina</taxon>
        <taxon>Dothideomycetes</taxon>
        <taxon>Pleosporomycetidae</taxon>
        <taxon>Aulographales</taxon>
        <taxon>Aulographaceae</taxon>
    </lineage>
</organism>
<feature type="chain" id="PRO_5026122042" evidence="1">
    <location>
        <begin position="18"/>
        <end position="287"/>
    </location>
</feature>
<evidence type="ECO:0000313" key="3">
    <source>
        <dbReference type="Proteomes" id="UP000800041"/>
    </source>
</evidence>
<accession>A0A6G1GQJ4</accession>
<proteinExistence type="predicted"/>
<dbReference type="PANTHER" id="PTHR36578">
    <property type="entry name" value="CHROMOSOME 15, WHOLE GENOME SHOTGUN SEQUENCE"/>
    <property type="match status" value="1"/>
</dbReference>
<dbReference type="AlphaFoldDB" id="A0A6G1GQJ4"/>
<protein>
    <submittedName>
        <fullName evidence="2">Uncharacterized protein</fullName>
    </submittedName>
</protein>
<gene>
    <name evidence="2" type="ORF">K402DRAFT_424003</name>
</gene>
<keyword evidence="1" id="KW-0732">Signal</keyword>
<reference evidence="2" key="1">
    <citation type="journal article" date="2020" name="Stud. Mycol.">
        <title>101 Dothideomycetes genomes: a test case for predicting lifestyles and emergence of pathogens.</title>
        <authorList>
            <person name="Haridas S."/>
            <person name="Albert R."/>
            <person name="Binder M."/>
            <person name="Bloem J."/>
            <person name="Labutti K."/>
            <person name="Salamov A."/>
            <person name="Andreopoulos B."/>
            <person name="Baker S."/>
            <person name="Barry K."/>
            <person name="Bills G."/>
            <person name="Bluhm B."/>
            <person name="Cannon C."/>
            <person name="Castanera R."/>
            <person name="Culley D."/>
            <person name="Daum C."/>
            <person name="Ezra D."/>
            <person name="Gonzalez J."/>
            <person name="Henrissat B."/>
            <person name="Kuo A."/>
            <person name="Liang C."/>
            <person name="Lipzen A."/>
            <person name="Lutzoni F."/>
            <person name="Magnuson J."/>
            <person name="Mondo S."/>
            <person name="Nolan M."/>
            <person name="Ohm R."/>
            <person name="Pangilinan J."/>
            <person name="Park H.-J."/>
            <person name="Ramirez L."/>
            <person name="Alfaro M."/>
            <person name="Sun H."/>
            <person name="Tritt A."/>
            <person name="Yoshinaga Y."/>
            <person name="Zwiers L.-H."/>
            <person name="Turgeon B."/>
            <person name="Goodwin S."/>
            <person name="Spatafora J."/>
            <person name="Crous P."/>
            <person name="Grigoriev I."/>
        </authorList>
    </citation>
    <scope>NUCLEOTIDE SEQUENCE</scope>
    <source>
        <strain evidence="2">CBS 113979</strain>
    </source>
</reference>
<dbReference type="PANTHER" id="PTHR36578:SF2">
    <property type="entry name" value="PA14 DOMAIN-CONTAINING PROTEIN"/>
    <property type="match status" value="1"/>
</dbReference>
<feature type="signal peptide" evidence="1">
    <location>
        <begin position="1"/>
        <end position="17"/>
    </location>
</feature>
<sequence>MRILWGALLCAAGLATALDDPMPMTVDFDPRQRIPAHTITVRTMGGYSNHTFLNNGAIAAILDCNGEDTYIGMRWFRPGPFDTTLCAMSCSSQNALEHMHPPAHGRLRTCQFYNTYTVWKNRVYQGQHCAYYTKAWSPLFATNTGQFRASPALGNDSDSNSHYEIRDSFIATNLTYAGSANCDYSGSGWGTQTSSPPKVPDEEGSVDEHVIVNTNGGCRPCGSRGQRGETGRGPSCPACDGWGRNGKAASGGSDGDERLNEAGDLKINMVRVGMQLAVVAGLVVLLA</sequence>
<name>A0A6G1GQJ4_9PEZI</name>
<evidence type="ECO:0000256" key="1">
    <source>
        <dbReference type="SAM" id="SignalP"/>
    </source>
</evidence>
<dbReference type="Proteomes" id="UP000800041">
    <property type="component" value="Unassembled WGS sequence"/>
</dbReference>
<dbReference type="OrthoDB" id="271448at2759"/>